<evidence type="ECO:0000313" key="2">
    <source>
        <dbReference type="Proteomes" id="UP000805193"/>
    </source>
</evidence>
<protein>
    <submittedName>
        <fullName evidence="1">Uncharacterized protein</fullName>
    </submittedName>
</protein>
<accession>A0AC60QRI7</accession>
<dbReference type="EMBL" id="JABSTQ010004857">
    <property type="protein sequence ID" value="KAG0440797.1"/>
    <property type="molecule type" value="Genomic_DNA"/>
</dbReference>
<evidence type="ECO:0000313" key="1">
    <source>
        <dbReference type="EMBL" id="KAG0440797.1"/>
    </source>
</evidence>
<sequence>MSIKTRSQVAKEDDPLIQCAKCGRWAYILTETEFKTAKEAEGDKFVCRLCQTIEELAKSHHEEIEKLEQSFNERFKHLEDAVKTSAPAPNDECHTLKDCVAELLHRLQVLEKSIECRVGQNIEQNRASLELKDILPVEGVIHHDDIAAKASERQLQQSQLIGSQNGSMPLHIQCSGDLTPTQKQIALTRMVSSEAHLNEENVDEKVAGTNQMHKTTACSISCMTQTSNSFPEQADPDEPIRPPSGVHREVIVAGDSNVALFARALSEEVGDPHSLEIMLNRGATLEQIHELIDTYEERARQVPRMYILHVGVNNILQGDQPDTIIECLRQRWAKRKAALAICSVPEIRARGKELQARTMMLNAKLKHLCQNIKARFIDFTRDFEDTNAVEKNGLHYRPLGVQMVTNRMGLLHAAF</sequence>
<name>A0AC60QRI7_IXOPE</name>
<gene>
    <name evidence="1" type="ORF">HPB47_016172</name>
</gene>
<reference evidence="1 2" key="1">
    <citation type="journal article" date="2020" name="Cell">
        <title>Large-Scale Comparative Analyses of Tick Genomes Elucidate Their Genetic Diversity and Vector Capacities.</title>
        <authorList>
            <consortium name="Tick Genome and Microbiome Consortium (TIGMIC)"/>
            <person name="Jia N."/>
            <person name="Wang J."/>
            <person name="Shi W."/>
            <person name="Du L."/>
            <person name="Sun Y."/>
            <person name="Zhan W."/>
            <person name="Jiang J.F."/>
            <person name="Wang Q."/>
            <person name="Zhang B."/>
            <person name="Ji P."/>
            <person name="Bell-Sakyi L."/>
            <person name="Cui X.M."/>
            <person name="Yuan T.T."/>
            <person name="Jiang B.G."/>
            <person name="Yang W.F."/>
            <person name="Lam T.T."/>
            <person name="Chang Q.C."/>
            <person name="Ding S.J."/>
            <person name="Wang X.J."/>
            <person name="Zhu J.G."/>
            <person name="Ruan X.D."/>
            <person name="Zhao L."/>
            <person name="Wei J.T."/>
            <person name="Ye R.Z."/>
            <person name="Que T.C."/>
            <person name="Du C.H."/>
            <person name="Zhou Y.H."/>
            <person name="Cheng J.X."/>
            <person name="Dai P.F."/>
            <person name="Guo W.B."/>
            <person name="Han X.H."/>
            <person name="Huang E.J."/>
            <person name="Li L.F."/>
            <person name="Wei W."/>
            <person name="Gao Y.C."/>
            <person name="Liu J.Z."/>
            <person name="Shao H.Z."/>
            <person name="Wang X."/>
            <person name="Wang C.C."/>
            <person name="Yang T.C."/>
            <person name="Huo Q.B."/>
            <person name="Li W."/>
            <person name="Chen H.Y."/>
            <person name="Chen S.E."/>
            <person name="Zhou L.G."/>
            <person name="Ni X.B."/>
            <person name="Tian J.H."/>
            <person name="Sheng Y."/>
            <person name="Liu T."/>
            <person name="Pan Y.S."/>
            <person name="Xia L.Y."/>
            <person name="Li J."/>
            <person name="Zhao F."/>
            <person name="Cao W.C."/>
        </authorList>
    </citation>
    <scope>NUCLEOTIDE SEQUENCE [LARGE SCALE GENOMIC DNA]</scope>
    <source>
        <strain evidence="1">Iper-2018</strain>
    </source>
</reference>
<dbReference type="Proteomes" id="UP000805193">
    <property type="component" value="Unassembled WGS sequence"/>
</dbReference>
<comment type="caution">
    <text evidence="1">The sequence shown here is derived from an EMBL/GenBank/DDBJ whole genome shotgun (WGS) entry which is preliminary data.</text>
</comment>
<proteinExistence type="predicted"/>
<keyword evidence="2" id="KW-1185">Reference proteome</keyword>
<organism evidence="1 2">
    <name type="scientific">Ixodes persulcatus</name>
    <name type="common">Taiga tick</name>
    <dbReference type="NCBI Taxonomy" id="34615"/>
    <lineage>
        <taxon>Eukaryota</taxon>
        <taxon>Metazoa</taxon>
        <taxon>Ecdysozoa</taxon>
        <taxon>Arthropoda</taxon>
        <taxon>Chelicerata</taxon>
        <taxon>Arachnida</taxon>
        <taxon>Acari</taxon>
        <taxon>Parasitiformes</taxon>
        <taxon>Ixodida</taxon>
        <taxon>Ixodoidea</taxon>
        <taxon>Ixodidae</taxon>
        <taxon>Ixodinae</taxon>
        <taxon>Ixodes</taxon>
    </lineage>
</organism>